<dbReference type="Gene3D" id="3.90.1750.20">
    <property type="entry name" value="Putative Large Serine Recombinase, Chain B, Domain 2"/>
    <property type="match status" value="1"/>
</dbReference>
<dbReference type="AlphaFoldDB" id="C8VXI6"/>
<dbReference type="KEGG" id="dae:Dtox_3888"/>
<dbReference type="eggNOG" id="COG1961">
    <property type="taxonomic scope" value="Bacteria"/>
</dbReference>
<dbReference type="STRING" id="485916.Dtox_3888"/>
<dbReference type="HOGENOM" id="CLU_1308445_0_0_9"/>
<dbReference type="PANTHER" id="PTHR30461:SF23">
    <property type="entry name" value="DNA RECOMBINASE-RELATED"/>
    <property type="match status" value="1"/>
</dbReference>
<dbReference type="PANTHER" id="PTHR30461">
    <property type="entry name" value="DNA-INVERTASE FROM LAMBDOID PROPHAGE"/>
    <property type="match status" value="1"/>
</dbReference>
<dbReference type="Pfam" id="PF07508">
    <property type="entry name" value="Recombinase"/>
    <property type="match status" value="1"/>
</dbReference>
<evidence type="ECO:0000313" key="2">
    <source>
        <dbReference type="EMBL" id="ACV64582.1"/>
    </source>
</evidence>
<reference evidence="2 3" key="1">
    <citation type="journal article" date="2009" name="Stand. Genomic Sci.">
        <title>Complete genome sequence of Desulfotomaculum acetoxidans type strain (5575).</title>
        <authorList>
            <person name="Spring S."/>
            <person name="Lapidus A."/>
            <person name="Schroder M."/>
            <person name="Gleim D."/>
            <person name="Sims D."/>
            <person name="Meincke L."/>
            <person name="Glavina Del Rio T."/>
            <person name="Tice H."/>
            <person name="Copeland A."/>
            <person name="Cheng J.F."/>
            <person name="Lucas S."/>
            <person name="Chen F."/>
            <person name="Nolan M."/>
            <person name="Bruce D."/>
            <person name="Goodwin L."/>
            <person name="Pitluck S."/>
            <person name="Ivanova N."/>
            <person name="Mavromatis K."/>
            <person name="Mikhailova N."/>
            <person name="Pati A."/>
            <person name="Chen A."/>
            <person name="Palaniappan K."/>
            <person name="Land M."/>
            <person name="Hauser L."/>
            <person name="Chang Y.J."/>
            <person name="Jeffries C.D."/>
            <person name="Chain P."/>
            <person name="Saunders E."/>
            <person name="Brettin T."/>
            <person name="Detter J.C."/>
            <person name="Goker M."/>
            <person name="Bristow J."/>
            <person name="Eisen J.A."/>
            <person name="Markowitz V."/>
            <person name="Hugenholtz P."/>
            <person name="Kyrpides N.C."/>
            <person name="Klenk H.P."/>
            <person name="Han C."/>
        </authorList>
    </citation>
    <scope>NUCLEOTIDE SEQUENCE [LARGE SCALE GENOMIC DNA]</scope>
    <source>
        <strain evidence="3">ATCC 49208 / DSM 771 / VKM B-1644</strain>
    </source>
</reference>
<sequence>MKIPYGFTVDNHGKVTVEKTQAQVIQMIFREYLNGNSLGGLARMLESRAIPSPSGNKCWGRAAIDKLLFSSKYVPLIISLELYTAVQFEKAARSNQELRNNGSTQRKATRYNSQNVLSGLLICAECGANYRRITRASGEVVWRCANRVERRSCTQSLSIAEQDIILLVCNELSMHTFDAEHVRNSLNQILINHFETLSFEHKHMQRFSIL</sequence>
<accession>C8VXI6</accession>
<dbReference type="Proteomes" id="UP000002217">
    <property type="component" value="Chromosome"/>
</dbReference>
<keyword evidence="3" id="KW-1185">Reference proteome</keyword>
<gene>
    <name evidence="2" type="ordered locus">Dtox_3888</name>
</gene>
<name>C8VXI6_DESAS</name>
<dbReference type="PROSITE" id="PS51737">
    <property type="entry name" value="RECOMBINASE_DNA_BIND"/>
    <property type="match status" value="1"/>
</dbReference>
<proteinExistence type="predicted"/>
<dbReference type="Pfam" id="PF13408">
    <property type="entry name" value="Zn_ribbon_recom"/>
    <property type="match status" value="1"/>
</dbReference>
<dbReference type="InterPro" id="IPR025827">
    <property type="entry name" value="Zn_ribbon_recom_dom"/>
</dbReference>
<dbReference type="EMBL" id="CP001720">
    <property type="protein sequence ID" value="ACV64582.1"/>
    <property type="molecule type" value="Genomic_DNA"/>
</dbReference>
<evidence type="ECO:0000259" key="1">
    <source>
        <dbReference type="PROSITE" id="PS51737"/>
    </source>
</evidence>
<evidence type="ECO:0000313" key="3">
    <source>
        <dbReference type="Proteomes" id="UP000002217"/>
    </source>
</evidence>
<dbReference type="RefSeq" id="WP_015759260.1">
    <property type="nucleotide sequence ID" value="NC_013216.1"/>
</dbReference>
<dbReference type="GO" id="GO:0000150">
    <property type="term" value="F:DNA strand exchange activity"/>
    <property type="evidence" value="ECO:0007669"/>
    <property type="project" value="InterPro"/>
</dbReference>
<dbReference type="InterPro" id="IPR011109">
    <property type="entry name" value="DNA_bind_recombinase_dom"/>
</dbReference>
<dbReference type="InterPro" id="IPR050639">
    <property type="entry name" value="SSR_resolvase"/>
</dbReference>
<protein>
    <submittedName>
        <fullName evidence="2">Recombinase</fullName>
    </submittedName>
</protein>
<dbReference type="GO" id="GO:0003677">
    <property type="term" value="F:DNA binding"/>
    <property type="evidence" value="ECO:0007669"/>
    <property type="project" value="InterPro"/>
</dbReference>
<feature type="domain" description="Recombinase" evidence="1">
    <location>
        <begin position="4"/>
        <end position="104"/>
    </location>
</feature>
<organism evidence="2 3">
    <name type="scientific">Desulfofarcimen acetoxidans (strain ATCC 49208 / DSM 771 / KCTC 5769 / VKM B-1644 / 5575)</name>
    <name type="common">Desulfotomaculum acetoxidans</name>
    <dbReference type="NCBI Taxonomy" id="485916"/>
    <lineage>
        <taxon>Bacteria</taxon>
        <taxon>Bacillati</taxon>
        <taxon>Bacillota</taxon>
        <taxon>Clostridia</taxon>
        <taxon>Eubacteriales</taxon>
        <taxon>Peptococcaceae</taxon>
        <taxon>Desulfofarcimen</taxon>
    </lineage>
</organism>
<dbReference type="InterPro" id="IPR038109">
    <property type="entry name" value="DNA_bind_recomb_sf"/>
</dbReference>